<dbReference type="GO" id="GO:0015344">
    <property type="term" value="F:siderophore uptake transmembrane transporter activity"/>
    <property type="evidence" value="ECO:0007669"/>
    <property type="project" value="TreeGrafter"/>
</dbReference>
<dbReference type="GO" id="GO:0030246">
    <property type="term" value="F:carbohydrate binding"/>
    <property type="evidence" value="ECO:0007669"/>
    <property type="project" value="InterPro"/>
</dbReference>
<evidence type="ECO:0000313" key="11">
    <source>
        <dbReference type="Proteomes" id="UP000304912"/>
    </source>
</evidence>
<feature type="domain" description="TonB-dependent transporter Oar-like beta-barrel" evidence="9">
    <location>
        <begin position="322"/>
        <end position="577"/>
    </location>
</feature>
<keyword evidence="2" id="KW-0813">Transport</keyword>
<dbReference type="Gene3D" id="2.60.40.1120">
    <property type="entry name" value="Carboxypeptidase-like, regulatory domain"/>
    <property type="match status" value="1"/>
</dbReference>
<evidence type="ECO:0000256" key="6">
    <source>
        <dbReference type="ARBA" id="ARBA00023237"/>
    </source>
</evidence>
<dbReference type="RefSeq" id="WP_139755876.1">
    <property type="nucleotide sequence ID" value="NZ_CP039852.1"/>
</dbReference>
<keyword evidence="5" id="KW-0472">Membrane</keyword>
<dbReference type="InterPro" id="IPR012910">
    <property type="entry name" value="Plug_dom"/>
</dbReference>
<feature type="chain" id="PRO_5023144977" evidence="7">
    <location>
        <begin position="31"/>
        <end position="992"/>
    </location>
</feature>
<evidence type="ECO:0000256" key="2">
    <source>
        <dbReference type="ARBA" id="ARBA00022448"/>
    </source>
</evidence>
<organism evidence="10 11">
    <name type="scientific">Salinimonas iocasae</name>
    <dbReference type="NCBI Taxonomy" id="2572577"/>
    <lineage>
        <taxon>Bacteria</taxon>
        <taxon>Pseudomonadati</taxon>
        <taxon>Pseudomonadota</taxon>
        <taxon>Gammaproteobacteria</taxon>
        <taxon>Alteromonadales</taxon>
        <taxon>Alteromonadaceae</taxon>
        <taxon>Alteromonas/Salinimonas group</taxon>
        <taxon>Salinimonas</taxon>
    </lineage>
</organism>
<evidence type="ECO:0000259" key="9">
    <source>
        <dbReference type="Pfam" id="PF25183"/>
    </source>
</evidence>
<dbReference type="OrthoDB" id="9768147at2"/>
<dbReference type="InterPro" id="IPR057601">
    <property type="entry name" value="Oar-like_b-barrel"/>
</dbReference>
<dbReference type="AlphaFoldDB" id="A0A5B7YFK0"/>
<keyword evidence="10" id="KW-0675">Receptor</keyword>
<dbReference type="PANTHER" id="PTHR30069">
    <property type="entry name" value="TONB-DEPENDENT OUTER MEMBRANE RECEPTOR"/>
    <property type="match status" value="1"/>
</dbReference>
<keyword evidence="11" id="KW-1185">Reference proteome</keyword>
<dbReference type="SUPFAM" id="SSF56935">
    <property type="entry name" value="Porins"/>
    <property type="match status" value="1"/>
</dbReference>
<dbReference type="InterPro" id="IPR013784">
    <property type="entry name" value="Carb-bd-like_fold"/>
</dbReference>
<dbReference type="GO" id="GO:0009279">
    <property type="term" value="C:cell outer membrane"/>
    <property type="evidence" value="ECO:0007669"/>
    <property type="project" value="UniProtKB-SubCell"/>
</dbReference>
<dbReference type="GO" id="GO:0044718">
    <property type="term" value="P:siderophore transmembrane transport"/>
    <property type="evidence" value="ECO:0007669"/>
    <property type="project" value="TreeGrafter"/>
</dbReference>
<keyword evidence="7" id="KW-0732">Signal</keyword>
<sequence>MVNFKNNIFKRTIAAVAVTAAFGTMSPAMAQSTTGAVSGQVVSSSKQAVDAASVTIRNVETGYTRTVEVDEEGRYRFPALPIGRYTISANAPGYSQNQSEEFSISAGGSRQLTVGLASDVERIEVSGSSISMIDMRSSGTSLNIGEVEIDRIPVPRNATSVALLAPSTTAGDNRFGNNGNLASFGGSSVAENAVYINGLNVTNFRTGTGFSNVPFEFYKQFEVKTGGYSAEFGRSTGGVINAVTKSGTNEFKMGANVYYQPESLREQSPDTYLSDGSAYIVNRLDERSEMEGNIWVSGAFIEDTLFFYGIYNPRDISNEGTTGEGSNFFDSSSDDAFYGGKIDWIINEDHKLELLAFSDSNTVVTDNFTNDLETGEKTYQSTGYEENGGDNWSLTYTGYLTDSLTVKALYGKNKYDITSRSNVQSECNFHYDLREDAPIGRFAGCIGSPAYLVEEGQDEREAMRIDFEWYVGDHLLRFGYDTETNTSNALEGYSGPDGKFVYLRDGTPGAELDNGSSIPAGVNQYVEERVRTVSGSFETENSAFYVEDIWSITYNLTATIGLRYDTFDNMNSAGDTFVEIDNMWAPRLGLSYDINGDGESKVFANVGRYFLPVASNTNVRMSGNEYDVTTYYPLVGTSIEQFNGSEYLDYEKGEQIGDPRVNANGSVPDTRSIVDQDLDPMYQDEFILGYEAVFAENWSWGIRGIRRELNGAIDDMSIESYLDDTFGCHASSYVLGNPGKTATIFADTDCADDGAVDEAIDIDLASIGFPEGERKYNAVELTLARVWDGQWSFNASYTWAQSYGNTEGLVKSDNAQDDAGITQDFDFADLMDGAYGYLPNDRRHTFKAYGAYAMTDNLTLGANFILSSGRPLNAFGVGHPNGVPSYGDTFYVCNANCTDEEMANEYTRFPRGNFGRTDWTPRLDLNATYNMDFYETVVTLRADVFNVLNASSVQRRNETAELSFPGDTNPRFMAATSYQTPRYVQLSAGIEF</sequence>
<name>A0A5B7YFK0_9ALTE</name>
<reference evidence="10 11" key="1">
    <citation type="submission" date="2019-04" db="EMBL/GenBank/DDBJ databases">
        <title>Salinimonas iocasae sp. nov., a halophilic bacterium isolated from the outer tube casing of tubeworms in Okinawa Trough.</title>
        <authorList>
            <person name="Zhang H."/>
            <person name="Wang H."/>
            <person name="Li C."/>
        </authorList>
    </citation>
    <scope>NUCLEOTIDE SEQUENCE [LARGE SCALE GENOMIC DNA]</scope>
    <source>
        <strain evidence="10 11">KX18D6</strain>
    </source>
</reference>
<evidence type="ECO:0000256" key="3">
    <source>
        <dbReference type="ARBA" id="ARBA00022452"/>
    </source>
</evidence>
<proteinExistence type="predicted"/>
<dbReference type="SUPFAM" id="SSF49452">
    <property type="entry name" value="Starch-binding domain-like"/>
    <property type="match status" value="1"/>
</dbReference>
<dbReference type="PANTHER" id="PTHR30069:SF46">
    <property type="entry name" value="OAR PROTEIN"/>
    <property type="match status" value="1"/>
</dbReference>
<gene>
    <name evidence="10" type="ORF">FBQ74_06335</name>
</gene>
<dbReference type="InterPro" id="IPR036942">
    <property type="entry name" value="Beta-barrel_TonB_sf"/>
</dbReference>
<feature type="signal peptide" evidence="7">
    <location>
        <begin position="1"/>
        <end position="30"/>
    </location>
</feature>
<dbReference type="Pfam" id="PF07715">
    <property type="entry name" value="Plug"/>
    <property type="match status" value="1"/>
</dbReference>
<accession>A0A5B7YFK0</accession>
<protein>
    <submittedName>
        <fullName evidence="10">TonB-dependent receptor</fullName>
    </submittedName>
</protein>
<dbReference type="Gene3D" id="2.170.130.10">
    <property type="entry name" value="TonB-dependent receptor, plug domain"/>
    <property type="match status" value="1"/>
</dbReference>
<keyword evidence="6" id="KW-0998">Cell outer membrane</keyword>
<dbReference type="Pfam" id="PF25183">
    <property type="entry name" value="OMP_b-brl_4"/>
    <property type="match status" value="2"/>
</dbReference>
<dbReference type="Pfam" id="PF13620">
    <property type="entry name" value="CarboxypepD_reg"/>
    <property type="match status" value="1"/>
</dbReference>
<comment type="subcellular location">
    <subcellularLocation>
        <location evidence="1">Cell outer membrane</location>
        <topology evidence="1">Multi-pass membrane protein</topology>
    </subcellularLocation>
</comment>
<evidence type="ECO:0000256" key="5">
    <source>
        <dbReference type="ARBA" id="ARBA00023136"/>
    </source>
</evidence>
<feature type="domain" description="TonB-dependent transporter Oar-like beta-barrel" evidence="9">
    <location>
        <begin position="582"/>
        <end position="985"/>
    </location>
</feature>
<dbReference type="KEGG" id="salk:FBQ74_06335"/>
<evidence type="ECO:0000256" key="7">
    <source>
        <dbReference type="SAM" id="SignalP"/>
    </source>
</evidence>
<evidence type="ECO:0000313" key="10">
    <source>
        <dbReference type="EMBL" id="QCZ93129.1"/>
    </source>
</evidence>
<dbReference type="Proteomes" id="UP000304912">
    <property type="component" value="Chromosome"/>
</dbReference>
<feature type="domain" description="TonB-dependent receptor plug" evidence="8">
    <location>
        <begin position="144"/>
        <end position="239"/>
    </location>
</feature>
<dbReference type="InterPro" id="IPR039426">
    <property type="entry name" value="TonB-dep_rcpt-like"/>
</dbReference>
<dbReference type="Gene3D" id="2.40.170.20">
    <property type="entry name" value="TonB-dependent receptor, beta-barrel domain"/>
    <property type="match status" value="1"/>
</dbReference>
<dbReference type="EMBL" id="CP039852">
    <property type="protein sequence ID" value="QCZ93129.1"/>
    <property type="molecule type" value="Genomic_DNA"/>
</dbReference>
<evidence type="ECO:0000256" key="1">
    <source>
        <dbReference type="ARBA" id="ARBA00004571"/>
    </source>
</evidence>
<keyword evidence="4" id="KW-0812">Transmembrane</keyword>
<evidence type="ECO:0000256" key="4">
    <source>
        <dbReference type="ARBA" id="ARBA00022692"/>
    </source>
</evidence>
<evidence type="ECO:0000259" key="8">
    <source>
        <dbReference type="Pfam" id="PF07715"/>
    </source>
</evidence>
<dbReference type="InterPro" id="IPR037066">
    <property type="entry name" value="Plug_dom_sf"/>
</dbReference>
<keyword evidence="3" id="KW-1134">Transmembrane beta strand</keyword>